<protein>
    <submittedName>
        <fullName evidence="2">Uncharacterized protein</fullName>
    </submittedName>
</protein>
<feature type="chain" id="PRO_5012162103" evidence="1">
    <location>
        <begin position="27"/>
        <end position="164"/>
    </location>
</feature>
<dbReference type="EMBL" id="CP019312">
    <property type="protein sequence ID" value="APX11204.1"/>
    <property type="molecule type" value="Genomic_DNA"/>
</dbReference>
<dbReference type="RefSeq" id="WP_076627068.1">
    <property type="nucleotide sequence ID" value="NZ_CP019312.1"/>
</dbReference>
<evidence type="ECO:0000256" key="1">
    <source>
        <dbReference type="SAM" id="SignalP"/>
    </source>
</evidence>
<dbReference type="KEGG" id="tom:BWR18_05520"/>
<reference evidence="2 3" key="1">
    <citation type="submission" date="2017-01" db="EMBL/GenBank/DDBJ databases">
        <title>Complete genome of Tateyamaria omphalii DOK1-4 isolated from seawater in Dokdo.</title>
        <authorList>
            <person name="Kim J.H."/>
            <person name="Chi W.-J."/>
        </authorList>
    </citation>
    <scope>NUCLEOTIDE SEQUENCE [LARGE SCALE GENOMIC DNA]</scope>
    <source>
        <strain evidence="2 3">DOK1-4</strain>
    </source>
</reference>
<feature type="signal peptide" evidence="1">
    <location>
        <begin position="1"/>
        <end position="26"/>
    </location>
</feature>
<evidence type="ECO:0000313" key="3">
    <source>
        <dbReference type="Proteomes" id="UP000186336"/>
    </source>
</evidence>
<accession>A0A1P8MT33</accession>
<gene>
    <name evidence="2" type="ORF">BWR18_05520</name>
</gene>
<keyword evidence="1" id="KW-0732">Signal</keyword>
<dbReference type="Proteomes" id="UP000186336">
    <property type="component" value="Chromosome"/>
</dbReference>
<evidence type="ECO:0000313" key="2">
    <source>
        <dbReference type="EMBL" id="APX11204.1"/>
    </source>
</evidence>
<dbReference type="AlphaFoldDB" id="A0A1P8MT33"/>
<proteinExistence type="predicted"/>
<organism evidence="2 3">
    <name type="scientific">Tateyamaria omphalii</name>
    <dbReference type="NCBI Taxonomy" id="299262"/>
    <lineage>
        <taxon>Bacteria</taxon>
        <taxon>Pseudomonadati</taxon>
        <taxon>Pseudomonadota</taxon>
        <taxon>Alphaproteobacteria</taxon>
        <taxon>Rhodobacterales</taxon>
        <taxon>Roseobacteraceae</taxon>
        <taxon>Tateyamaria</taxon>
    </lineage>
</organism>
<dbReference type="STRING" id="299262.BWR18_05520"/>
<name>A0A1P8MT33_9RHOB</name>
<sequence length="164" mass="17821">MTEAMRLLLKGCLMAALLVYCGPSSGQGATLPRADIVSCVRAVNDLDDIMWTKMRSHCLVIAGSHCEAPVSGPILDCLADITRDMTMYVASALPHLPDTVEADGFRRLSYLSIVERLRAPDDAQARCMSQHSKAFDQSICLSVAAFGRLIDVFTVARYANVTLP</sequence>
<keyword evidence="3" id="KW-1185">Reference proteome</keyword>